<feature type="transmembrane region" description="Helical" evidence="1">
    <location>
        <begin position="6"/>
        <end position="27"/>
    </location>
</feature>
<organism evidence="2 3">
    <name type="scientific">Xanthomarina spongicola</name>
    <dbReference type="NCBI Taxonomy" id="570520"/>
    <lineage>
        <taxon>Bacteria</taxon>
        <taxon>Pseudomonadati</taxon>
        <taxon>Bacteroidota</taxon>
        <taxon>Flavobacteriia</taxon>
        <taxon>Flavobacteriales</taxon>
        <taxon>Flavobacteriaceae</taxon>
        <taxon>Xanthomarina</taxon>
    </lineage>
</organism>
<keyword evidence="1" id="KW-1133">Transmembrane helix</keyword>
<keyword evidence="1" id="KW-0472">Membrane</keyword>
<protein>
    <submittedName>
        <fullName evidence="2">Uncharacterized protein</fullName>
    </submittedName>
</protein>
<sequence>MDGFNIVMVIAIILFARLGVRLVTGYFKMKKEDEQSSKETE</sequence>
<keyword evidence="3" id="KW-1185">Reference proteome</keyword>
<gene>
    <name evidence="2" type="ORF">LX78_02569</name>
</gene>
<dbReference type="AlphaFoldDB" id="A0A316DJH6"/>
<reference evidence="2 3" key="1">
    <citation type="submission" date="2018-05" db="EMBL/GenBank/DDBJ databases">
        <title>Genomic Encyclopedia of Archaeal and Bacterial Type Strains, Phase II (KMG-II): from individual species to whole genera.</title>
        <authorList>
            <person name="Goeker M."/>
        </authorList>
    </citation>
    <scope>NUCLEOTIDE SEQUENCE [LARGE SCALE GENOMIC DNA]</scope>
    <source>
        <strain evidence="2 3">DSM 22637</strain>
    </source>
</reference>
<evidence type="ECO:0000313" key="2">
    <source>
        <dbReference type="EMBL" id="PWK17778.1"/>
    </source>
</evidence>
<dbReference type="EMBL" id="QGGP01000007">
    <property type="protein sequence ID" value="PWK17778.1"/>
    <property type="molecule type" value="Genomic_DNA"/>
</dbReference>
<evidence type="ECO:0000313" key="3">
    <source>
        <dbReference type="Proteomes" id="UP000245430"/>
    </source>
</evidence>
<proteinExistence type="predicted"/>
<dbReference type="RefSeq" id="WP_281267914.1">
    <property type="nucleotide sequence ID" value="NZ_QGGP01000007.1"/>
</dbReference>
<name>A0A316DJH6_9FLAO</name>
<dbReference type="Proteomes" id="UP000245430">
    <property type="component" value="Unassembled WGS sequence"/>
</dbReference>
<comment type="caution">
    <text evidence="2">The sequence shown here is derived from an EMBL/GenBank/DDBJ whole genome shotgun (WGS) entry which is preliminary data.</text>
</comment>
<accession>A0A316DJH6</accession>
<keyword evidence="1" id="KW-0812">Transmembrane</keyword>
<evidence type="ECO:0000256" key="1">
    <source>
        <dbReference type="SAM" id="Phobius"/>
    </source>
</evidence>